<reference evidence="2" key="1">
    <citation type="submission" date="2020-09" db="EMBL/GenBank/DDBJ databases">
        <title>Iningainema tapete sp. nov. (Scytonemataceae, Cyanobacteria) from greenhouses in central Florida (USA) produces two types of nodularin with biosynthetic potential for microcystin-LR and anabaenopeptins.</title>
        <authorList>
            <person name="Berthold D.E."/>
            <person name="Lefler F.W."/>
            <person name="Huang I.-S."/>
            <person name="Abdulla H."/>
            <person name="Zimba P.V."/>
            <person name="Laughinghouse H.D. IV."/>
        </authorList>
    </citation>
    <scope>NUCLEOTIDE SEQUENCE</scope>
    <source>
        <strain evidence="2">BLCCT55</strain>
    </source>
</reference>
<evidence type="ECO:0000313" key="2">
    <source>
        <dbReference type="EMBL" id="MBD2777939.1"/>
    </source>
</evidence>
<protein>
    <submittedName>
        <fullName evidence="2">Uncharacterized protein</fullName>
    </submittedName>
</protein>
<name>A0A8J6XKM1_9CYAN</name>
<organism evidence="2 3">
    <name type="scientific">Iningainema tapete BLCC-T55</name>
    <dbReference type="NCBI Taxonomy" id="2748662"/>
    <lineage>
        <taxon>Bacteria</taxon>
        <taxon>Bacillati</taxon>
        <taxon>Cyanobacteriota</taxon>
        <taxon>Cyanophyceae</taxon>
        <taxon>Nostocales</taxon>
        <taxon>Scytonemataceae</taxon>
        <taxon>Iningainema tapete</taxon>
    </lineage>
</organism>
<comment type="caution">
    <text evidence="2">The sequence shown here is derived from an EMBL/GenBank/DDBJ whole genome shotgun (WGS) entry which is preliminary data.</text>
</comment>
<evidence type="ECO:0000256" key="1">
    <source>
        <dbReference type="SAM" id="MobiDB-lite"/>
    </source>
</evidence>
<sequence>MAKVNEEQYVYTELYETIEISHPESEIRHYLKEELERLISSESEKPISKPKIQTQVPQRSAAVTQQRKSGFRRCSGLSEY</sequence>
<dbReference type="EMBL" id="JACXAE010000118">
    <property type="protein sequence ID" value="MBD2777939.1"/>
    <property type="molecule type" value="Genomic_DNA"/>
</dbReference>
<dbReference type="AlphaFoldDB" id="A0A8J6XKM1"/>
<evidence type="ECO:0000313" key="3">
    <source>
        <dbReference type="Proteomes" id="UP000629098"/>
    </source>
</evidence>
<proteinExistence type="predicted"/>
<feature type="compositionally biased region" description="Polar residues" evidence="1">
    <location>
        <begin position="53"/>
        <end position="68"/>
    </location>
</feature>
<dbReference type="Proteomes" id="UP000629098">
    <property type="component" value="Unassembled WGS sequence"/>
</dbReference>
<accession>A0A8J6XKM1</accession>
<gene>
    <name evidence="2" type="ORF">ICL16_39315</name>
</gene>
<feature type="region of interest" description="Disordered" evidence="1">
    <location>
        <begin position="41"/>
        <end position="80"/>
    </location>
</feature>
<dbReference type="RefSeq" id="WP_190836985.1">
    <property type="nucleotide sequence ID" value="NZ_CAWPPI010000118.1"/>
</dbReference>
<keyword evidence="3" id="KW-1185">Reference proteome</keyword>